<evidence type="ECO:0000313" key="1">
    <source>
        <dbReference type="EMBL" id="KAK4823941.1"/>
    </source>
</evidence>
<protein>
    <recommendedName>
        <fullName evidence="3">Reverse transcriptase domain-containing protein</fullName>
    </recommendedName>
</protein>
<accession>A0AAN7PIA2</accession>
<organism evidence="1 2">
    <name type="scientific">Mycteria americana</name>
    <name type="common">Wood stork</name>
    <dbReference type="NCBI Taxonomy" id="33587"/>
    <lineage>
        <taxon>Eukaryota</taxon>
        <taxon>Metazoa</taxon>
        <taxon>Chordata</taxon>
        <taxon>Craniata</taxon>
        <taxon>Vertebrata</taxon>
        <taxon>Euteleostomi</taxon>
        <taxon>Archelosauria</taxon>
        <taxon>Archosauria</taxon>
        <taxon>Dinosauria</taxon>
        <taxon>Saurischia</taxon>
        <taxon>Theropoda</taxon>
        <taxon>Coelurosauria</taxon>
        <taxon>Aves</taxon>
        <taxon>Neognathae</taxon>
        <taxon>Neoaves</taxon>
        <taxon>Aequornithes</taxon>
        <taxon>Ciconiiformes</taxon>
        <taxon>Ciconiidae</taxon>
        <taxon>Mycteria</taxon>
    </lineage>
</organism>
<dbReference type="PANTHER" id="PTHR33332">
    <property type="entry name" value="REVERSE TRANSCRIPTASE DOMAIN-CONTAINING PROTEIN"/>
    <property type="match status" value="1"/>
</dbReference>
<dbReference type="Proteomes" id="UP001333110">
    <property type="component" value="Unassembled WGS sequence"/>
</dbReference>
<gene>
    <name evidence="1" type="ORF">QYF61_008327</name>
</gene>
<evidence type="ECO:0008006" key="3">
    <source>
        <dbReference type="Google" id="ProtNLM"/>
    </source>
</evidence>
<evidence type="ECO:0000313" key="2">
    <source>
        <dbReference type="Proteomes" id="UP001333110"/>
    </source>
</evidence>
<sequence length="306" mass="33512">MDLLLAKAEPTSDMITYLRKVKKSCTAAVRERHMRKCERNNPADTKVREQGWGRGAPCAGSDIPLKPVVKTMVVQVVALQPTEDHSGADIHPAACGGPYAGAGIPGPTDQGERLEQGRLTFGGRGTGLIEGVTEYLSKLDIHKSMDPDRVSEDCRNVNVTPIFKKGKKEDQGQPPLIPGTVMEHLILETISRHMNNKKVIRMDIVCLDFSKAFNTVSHKILTEKLIQYGLDEQTRVVISGTKSSWRPATSNVPPRSILGSVFFDIFINEMDDRAECTFSKFANDTKLGGVADMPEGHAAIQAGEMV</sequence>
<dbReference type="EMBL" id="JAUNZN010000003">
    <property type="protein sequence ID" value="KAK4823941.1"/>
    <property type="molecule type" value="Genomic_DNA"/>
</dbReference>
<keyword evidence="2" id="KW-1185">Reference proteome</keyword>
<dbReference type="AlphaFoldDB" id="A0AAN7PIA2"/>
<name>A0AAN7PIA2_MYCAM</name>
<proteinExistence type="predicted"/>
<comment type="caution">
    <text evidence="1">The sequence shown here is derived from an EMBL/GenBank/DDBJ whole genome shotgun (WGS) entry which is preliminary data.</text>
</comment>
<reference evidence="1 2" key="1">
    <citation type="journal article" date="2023" name="J. Hered.">
        <title>Chromosome-level genome of the wood stork (Mycteria americana) provides insight into avian chromosome evolution.</title>
        <authorList>
            <person name="Flamio R. Jr."/>
            <person name="Ramstad K.M."/>
        </authorList>
    </citation>
    <scope>NUCLEOTIDE SEQUENCE [LARGE SCALE GENOMIC DNA]</scope>
    <source>
        <strain evidence="1">JAX WOST 10</strain>
    </source>
</reference>